<feature type="transmembrane region" description="Helical" evidence="2">
    <location>
        <begin position="66"/>
        <end position="89"/>
    </location>
</feature>
<sequence>MASTPPPKSMFTDDPEETTTANEEGHEHERLLQKYISRALEPTDKRKHRRDMQSRLRTDQVLRRKIIVGACVGSLVFLALLGFGVSILAA</sequence>
<proteinExistence type="predicted"/>
<feature type="region of interest" description="Disordered" evidence="1">
    <location>
        <begin position="1"/>
        <end position="28"/>
    </location>
</feature>
<name>A0A9N8JKV7_9PEZI</name>
<evidence type="ECO:0000256" key="1">
    <source>
        <dbReference type="SAM" id="MobiDB-lite"/>
    </source>
</evidence>
<organism evidence="3 4">
    <name type="scientific">Aureobasidium mustum</name>
    <dbReference type="NCBI Taxonomy" id="2773714"/>
    <lineage>
        <taxon>Eukaryota</taxon>
        <taxon>Fungi</taxon>
        <taxon>Dikarya</taxon>
        <taxon>Ascomycota</taxon>
        <taxon>Pezizomycotina</taxon>
        <taxon>Dothideomycetes</taxon>
        <taxon>Dothideomycetidae</taxon>
        <taxon>Dothideales</taxon>
        <taxon>Saccotheciaceae</taxon>
        <taxon>Aureobasidium</taxon>
    </lineage>
</organism>
<accession>A0A9N8JKV7</accession>
<reference evidence="3" key="1">
    <citation type="submission" date="2020-06" db="EMBL/GenBank/DDBJ databases">
        <authorList>
            <person name="Onetto C."/>
        </authorList>
    </citation>
    <scope>NUCLEOTIDE SEQUENCE</scope>
</reference>
<protein>
    <submittedName>
        <fullName evidence="3">Uncharacterized protein</fullName>
    </submittedName>
</protein>
<evidence type="ECO:0000256" key="2">
    <source>
        <dbReference type="SAM" id="Phobius"/>
    </source>
</evidence>
<dbReference type="EMBL" id="CAIJEO010000003">
    <property type="protein sequence ID" value="CAD0089194.1"/>
    <property type="molecule type" value="Genomic_DNA"/>
</dbReference>
<keyword evidence="2" id="KW-0812">Transmembrane</keyword>
<keyword evidence="2" id="KW-0472">Membrane</keyword>
<dbReference type="Proteomes" id="UP000714618">
    <property type="component" value="Unassembled WGS sequence"/>
</dbReference>
<keyword evidence="4" id="KW-1185">Reference proteome</keyword>
<evidence type="ECO:0000313" key="4">
    <source>
        <dbReference type="Proteomes" id="UP000714618"/>
    </source>
</evidence>
<dbReference type="AlphaFoldDB" id="A0A9N8JKV7"/>
<gene>
    <name evidence="3" type="ORF">AWRI4233_LOCUS2114</name>
</gene>
<keyword evidence="2" id="KW-1133">Transmembrane helix</keyword>
<dbReference type="OrthoDB" id="10482599at2759"/>
<comment type="caution">
    <text evidence="3">The sequence shown here is derived from an EMBL/GenBank/DDBJ whole genome shotgun (WGS) entry which is preliminary data.</text>
</comment>
<evidence type="ECO:0000313" key="3">
    <source>
        <dbReference type="EMBL" id="CAD0089194.1"/>
    </source>
</evidence>